<dbReference type="Gene3D" id="3.90.1720.10">
    <property type="entry name" value="endopeptidase domain like (from Nostoc punctiforme)"/>
    <property type="match status" value="1"/>
</dbReference>
<dbReference type="GO" id="GO:0005737">
    <property type="term" value="C:cytoplasm"/>
    <property type="evidence" value="ECO:0007669"/>
    <property type="project" value="TreeGrafter"/>
</dbReference>
<evidence type="ECO:0000256" key="2">
    <source>
        <dbReference type="ARBA" id="ARBA00022801"/>
    </source>
</evidence>
<dbReference type="OrthoDB" id="772795at2"/>
<evidence type="ECO:0000256" key="1">
    <source>
        <dbReference type="ARBA" id="ARBA00022679"/>
    </source>
</evidence>
<dbReference type="AlphaFoldDB" id="A0A2T0MIW1"/>
<dbReference type="PROSITE" id="PS51934">
    <property type="entry name" value="LRAT"/>
    <property type="match status" value="1"/>
</dbReference>
<evidence type="ECO:0000256" key="3">
    <source>
        <dbReference type="ARBA" id="ARBA00023098"/>
    </source>
</evidence>
<keyword evidence="2" id="KW-0378">Hydrolase</keyword>
<dbReference type="PANTHER" id="PTHR13943:SF77">
    <property type="entry name" value="LRAT DOMAIN-CONTAINING PROTEIN"/>
    <property type="match status" value="1"/>
</dbReference>
<accession>A0A2T0MIW1</accession>
<reference evidence="5 6" key="1">
    <citation type="submission" date="2018-03" db="EMBL/GenBank/DDBJ databases">
        <title>Genomic Encyclopedia of Archaeal and Bacterial Type Strains, Phase II (KMG-II): from individual species to whole genera.</title>
        <authorList>
            <person name="Goeker M."/>
        </authorList>
    </citation>
    <scope>NUCLEOTIDE SEQUENCE [LARGE SCALE GENOMIC DNA]</scope>
    <source>
        <strain evidence="5 6">DSM 25027</strain>
    </source>
</reference>
<keyword evidence="5" id="KW-0012">Acyltransferase</keyword>
<dbReference type="InterPro" id="IPR007053">
    <property type="entry name" value="LRAT_dom"/>
</dbReference>
<protein>
    <submittedName>
        <fullName evidence="5">Lecithin:retinol acyltransferase</fullName>
    </submittedName>
</protein>
<dbReference type="GO" id="GO:0070292">
    <property type="term" value="P:N-acylphosphatidylethanolamine metabolic process"/>
    <property type="evidence" value="ECO:0007669"/>
    <property type="project" value="TreeGrafter"/>
</dbReference>
<dbReference type="GO" id="GO:0016410">
    <property type="term" value="F:N-acyltransferase activity"/>
    <property type="evidence" value="ECO:0007669"/>
    <property type="project" value="TreeGrafter"/>
</dbReference>
<feature type="domain" description="LRAT" evidence="4">
    <location>
        <begin position="21"/>
        <end position="117"/>
    </location>
</feature>
<keyword evidence="3" id="KW-0443">Lipid metabolism</keyword>
<name>A0A2T0MIW1_9FLAO</name>
<dbReference type="InterPro" id="IPR051496">
    <property type="entry name" value="H-rev107_PLA/AT"/>
</dbReference>
<organism evidence="5 6">
    <name type="scientific">Flagellimonas meridianipacifica</name>
    <dbReference type="NCBI Taxonomy" id="1080225"/>
    <lineage>
        <taxon>Bacteria</taxon>
        <taxon>Pseudomonadati</taxon>
        <taxon>Bacteroidota</taxon>
        <taxon>Flavobacteriia</taxon>
        <taxon>Flavobacteriales</taxon>
        <taxon>Flavobacteriaceae</taxon>
        <taxon>Flagellimonas</taxon>
    </lineage>
</organism>
<gene>
    <name evidence="5" type="ORF">CLV81_1532</name>
</gene>
<evidence type="ECO:0000259" key="4">
    <source>
        <dbReference type="PROSITE" id="PS51934"/>
    </source>
</evidence>
<dbReference type="RefSeq" id="WP_106144414.1">
    <property type="nucleotide sequence ID" value="NZ_PVYX01000001.1"/>
</dbReference>
<dbReference type="EMBL" id="PVYX01000001">
    <property type="protein sequence ID" value="PRX57527.1"/>
    <property type="molecule type" value="Genomic_DNA"/>
</dbReference>
<sequence length="138" mass="15544">MKHRLLNSPNLFPGDVIVAKKRRGISRVLDHYVVFVGNGTFIGNLKGSVRLLLGQELLQLLEDYEPVRIRHFIGSANERQHAINRAYSKLGHRYSLLGYNCEHFANWVQFGKAESSQVTNGFLILIGALALRLAVSDE</sequence>
<keyword evidence="1 5" id="KW-0808">Transferase</keyword>
<dbReference type="Pfam" id="PF04970">
    <property type="entry name" value="LRAT"/>
    <property type="match status" value="1"/>
</dbReference>
<dbReference type="Proteomes" id="UP000237640">
    <property type="component" value="Unassembled WGS sequence"/>
</dbReference>
<comment type="caution">
    <text evidence="5">The sequence shown here is derived from an EMBL/GenBank/DDBJ whole genome shotgun (WGS) entry which is preliminary data.</text>
</comment>
<evidence type="ECO:0000313" key="6">
    <source>
        <dbReference type="Proteomes" id="UP000237640"/>
    </source>
</evidence>
<proteinExistence type="predicted"/>
<dbReference type="GO" id="GO:0008970">
    <property type="term" value="F:phospholipase A1 activity"/>
    <property type="evidence" value="ECO:0007669"/>
    <property type="project" value="TreeGrafter"/>
</dbReference>
<dbReference type="GO" id="GO:0004623">
    <property type="term" value="F:phospholipase A2 activity"/>
    <property type="evidence" value="ECO:0007669"/>
    <property type="project" value="TreeGrafter"/>
</dbReference>
<keyword evidence="6" id="KW-1185">Reference proteome</keyword>
<evidence type="ECO:0000313" key="5">
    <source>
        <dbReference type="EMBL" id="PRX57527.1"/>
    </source>
</evidence>
<dbReference type="PANTHER" id="PTHR13943">
    <property type="entry name" value="HRAS-LIKE SUPPRESSOR - RELATED"/>
    <property type="match status" value="1"/>
</dbReference>